<gene>
    <name evidence="1" type="ORF">AFERRID_26060</name>
</gene>
<keyword evidence="2" id="KW-1185">Reference proteome</keyword>
<dbReference type="KEGG" id="afj:AFERRID_26060"/>
<reference evidence="1 2" key="1">
    <citation type="journal article" date="2018" name="Microbiol. Resour. Announc.">
        <title>Complete Genome Sequence of Acidithiobacillus ferridurans JCM 18981.</title>
        <authorList>
            <person name="Miyauchi T."/>
            <person name="Kouzuma A."/>
            <person name="Abe T."/>
            <person name="Watanabe K."/>
        </authorList>
    </citation>
    <scope>NUCLEOTIDE SEQUENCE [LARGE SCALE GENOMIC DNA]</scope>
    <source>
        <strain evidence="2">ATCC 33020 / DSM 29468 / JCM 18981 / 11Fe</strain>
    </source>
</reference>
<evidence type="ECO:0000313" key="1">
    <source>
        <dbReference type="EMBL" id="BBF66388.1"/>
    </source>
</evidence>
<evidence type="ECO:0000313" key="2">
    <source>
        <dbReference type="Proteomes" id="UP000280188"/>
    </source>
</evidence>
<proteinExistence type="predicted"/>
<accession>A0A2Z6IL30</accession>
<dbReference type="RefSeq" id="WP_126605400.1">
    <property type="nucleotide sequence ID" value="NZ_AP018795.1"/>
</dbReference>
<organism evidence="1 2">
    <name type="scientific">Acidithiobacillus ferridurans</name>
    <dbReference type="NCBI Taxonomy" id="1232575"/>
    <lineage>
        <taxon>Bacteria</taxon>
        <taxon>Pseudomonadati</taxon>
        <taxon>Pseudomonadota</taxon>
        <taxon>Acidithiobacillia</taxon>
        <taxon>Acidithiobacillales</taxon>
        <taxon>Acidithiobacillaceae</taxon>
        <taxon>Acidithiobacillus</taxon>
    </lineage>
</organism>
<dbReference type="AlphaFoldDB" id="A0A2Z6IL30"/>
<sequence length="286" mass="30205">MNRRRFMSAMAALAGTMGLPLPGAASTVGFAAIPKSLWVWKTPLTDINNVGDFSLKYGFNTIFYSVPPADRGSLPALQSALLLLKKRGLSVYIVGGAPTWGQDQNLPSSFHPLLNLAGQGAKGICLDVEPQDSVAWKTSQNHQAIGMDYLNFLQNAVALAKSNGLPTCVSTVPVFNNISVSHNGANILGAVTSIVQAQVLMAYRSNSSAALRVAARSLETIAAVNGKFWFGVTTKIGAPSTISYAGSTAGNFHQAMITMDAALQNEPGYLGIAINDYQSLRTLLGV</sequence>
<protein>
    <submittedName>
        <fullName evidence="1">Uncharacterized protein</fullName>
    </submittedName>
</protein>
<dbReference type="Proteomes" id="UP000280188">
    <property type="component" value="Chromosome"/>
</dbReference>
<dbReference type="EMBL" id="AP018795">
    <property type="protein sequence ID" value="BBF66388.1"/>
    <property type="molecule type" value="Genomic_DNA"/>
</dbReference>
<name>A0A2Z6IL30_ACIFI</name>